<gene>
    <name evidence="1" type="ORF">PXEA_LOCUS16527</name>
</gene>
<name>A0A448WXZ0_9PLAT</name>
<keyword evidence="2" id="KW-1185">Reference proteome</keyword>
<reference evidence="1" key="1">
    <citation type="submission" date="2018-11" db="EMBL/GenBank/DDBJ databases">
        <authorList>
            <consortium name="Pathogen Informatics"/>
        </authorList>
    </citation>
    <scope>NUCLEOTIDE SEQUENCE</scope>
</reference>
<comment type="caution">
    <text evidence="1">The sequence shown here is derived from an EMBL/GenBank/DDBJ whole genome shotgun (WGS) entry which is preliminary data.</text>
</comment>
<dbReference type="AlphaFoldDB" id="A0A448WXZ0"/>
<dbReference type="EMBL" id="CAAALY010059951">
    <property type="protein sequence ID" value="VEL23087.1"/>
    <property type="molecule type" value="Genomic_DNA"/>
</dbReference>
<sequence length="138" mass="15585">MDRLIEIACEEGDLASLWYCFAGKHYPTFCRLLTRAELGHFHFRLRPTCKHSLSSHHQSPNPSACELNTSNIDDAFADIFVNFKLAQATINTAADNSTTLKSEKFLEHSTGNSSSIFSGVQVKSIFVIKIVEFHFTWK</sequence>
<evidence type="ECO:0000313" key="1">
    <source>
        <dbReference type="EMBL" id="VEL23087.1"/>
    </source>
</evidence>
<protein>
    <submittedName>
        <fullName evidence="1">Uncharacterized protein</fullName>
    </submittedName>
</protein>
<evidence type="ECO:0000313" key="2">
    <source>
        <dbReference type="Proteomes" id="UP000784294"/>
    </source>
</evidence>
<proteinExistence type="predicted"/>
<dbReference type="Proteomes" id="UP000784294">
    <property type="component" value="Unassembled WGS sequence"/>
</dbReference>
<accession>A0A448WXZ0</accession>
<organism evidence="1 2">
    <name type="scientific">Protopolystoma xenopodis</name>
    <dbReference type="NCBI Taxonomy" id="117903"/>
    <lineage>
        <taxon>Eukaryota</taxon>
        <taxon>Metazoa</taxon>
        <taxon>Spiralia</taxon>
        <taxon>Lophotrochozoa</taxon>
        <taxon>Platyhelminthes</taxon>
        <taxon>Monogenea</taxon>
        <taxon>Polyopisthocotylea</taxon>
        <taxon>Polystomatidea</taxon>
        <taxon>Polystomatidae</taxon>
        <taxon>Protopolystoma</taxon>
    </lineage>
</organism>